<dbReference type="GO" id="GO:0005886">
    <property type="term" value="C:plasma membrane"/>
    <property type="evidence" value="ECO:0007669"/>
    <property type="project" value="UniProtKB-SubCell"/>
</dbReference>
<dbReference type="PANTHER" id="PTHR47089:SF1">
    <property type="entry name" value="GUANOSINE ABC TRANSPORTER PERMEASE PROTEIN NUPP"/>
    <property type="match status" value="1"/>
</dbReference>
<gene>
    <name evidence="8" type="ORF">B8V81_3357</name>
</gene>
<name>A0A2N5N3K6_9BACL</name>
<dbReference type="AlphaFoldDB" id="A0A2N5N3K6"/>
<feature type="region of interest" description="Disordered" evidence="6">
    <location>
        <begin position="361"/>
        <end position="387"/>
    </location>
</feature>
<keyword evidence="4 7" id="KW-1133">Transmembrane helix</keyword>
<comment type="subcellular location">
    <subcellularLocation>
        <location evidence="1">Cell membrane</location>
        <topology evidence="1">Multi-pass membrane protein</topology>
    </subcellularLocation>
</comment>
<evidence type="ECO:0000256" key="4">
    <source>
        <dbReference type="ARBA" id="ARBA00022989"/>
    </source>
</evidence>
<evidence type="ECO:0000313" key="8">
    <source>
        <dbReference type="EMBL" id="PLT44926.1"/>
    </source>
</evidence>
<accession>A0A2N5N3K6</accession>
<proteinExistence type="predicted"/>
<evidence type="ECO:0000313" key="9">
    <source>
        <dbReference type="Proteomes" id="UP000234789"/>
    </source>
</evidence>
<keyword evidence="2" id="KW-1003">Cell membrane</keyword>
<protein>
    <submittedName>
        <fullName evidence="8">Nucleoside ABC transporter, permease protein 1</fullName>
    </submittedName>
</protein>
<dbReference type="GO" id="GO:0022857">
    <property type="term" value="F:transmembrane transporter activity"/>
    <property type="evidence" value="ECO:0007669"/>
    <property type="project" value="InterPro"/>
</dbReference>
<comment type="caution">
    <text evidence="8">The sequence shown here is derived from an EMBL/GenBank/DDBJ whole genome shotgun (WGS) entry which is preliminary data.</text>
</comment>
<evidence type="ECO:0000256" key="5">
    <source>
        <dbReference type="ARBA" id="ARBA00023136"/>
    </source>
</evidence>
<evidence type="ECO:0000256" key="1">
    <source>
        <dbReference type="ARBA" id="ARBA00004651"/>
    </source>
</evidence>
<evidence type="ECO:0000256" key="2">
    <source>
        <dbReference type="ARBA" id="ARBA00022475"/>
    </source>
</evidence>
<feature type="transmembrane region" description="Helical" evidence="7">
    <location>
        <begin position="197"/>
        <end position="215"/>
    </location>
</feature>
<evidence type="ECO:0000256" key="6">
    <source>
        <dbReference type="SAM" id="MobiDB-lite"/>
    </source>
</evidence>
<feature type="transmembrane region" description="Helical" evidence="7">
    <location>
        <begin position="246"/>
        <end position="264"/>
    </location>
</feature>
<feature type="transmembrane region" description="Helical" evidence="7">
    <location>
        <begin position="118"/>
        <end position="139"/>
    </location>
</feature>
<dbReference type="RefSeq" id="WP_244912781.1">
    <property type="nucleotide sequence ID" value="NZ_NFEZ01000004.1"/>
</dbReference>
<organism evidence="8 9">
    <name type="scientific">Paenibacillus pasadenensis</name>
    <dbReference type="NCBI Taxonomy" id="217090"/>
    <lineage>
        <taxon>Bacteria</taxon>
        <taxon>Bacillati</taxon>
        <taxon>Bacillota</taxon>
        <taxon>Bacilli</taxon>
        <taxon>Bacillales</taxon>
        <taxon>Paenibacillaceae</taxon>
        <taxon>Paenibacillus</taxon>
    </lineage>
</organism>
<keyword evidence="5 7" id="KW-0472">Membrane</keyword>
<reference evidence="8 9" key="1">
    <citation type="submission" date="2017-05" db="EMBL/GenBank/DDBJ databases">
        <title>Functional genome analysis of Paenibacillus pasadenensis strain R16: insights on endophytic life style and antifungal activity.</title>
        <authorList>
            <person name="Passera A."/>
            <person name="Marcolungo L."/>
            <person name="Casati P."/>
            <person name="Brasca M."/>
            <person name="Quaglino F."/>
            <person name="Delledonne M."/>
        </authorList>
    </citation>
    <scope>NUCLEOTIDE SEQUENCE [LARGE SCALE GENOMIC DNA]</scope>
    <source>
        <strain evidence="8 9">R16</strain>
    </source>
</reference>
<dbReference type="Pfam" id="PF02653">
    <property type="entry name" value="BPD_transp_2"/>
    <property type="match status" value="1"/>
</dbReference>
<feature type="compositionally biased region" description="Low complexity" evidence="6">
    <location>
        <begin position="362"/>
        <end position="375"/>
    </location>
</feature>
<dbReference type="CDD" id="cd06580">
    <property type="entry name" value="TM_PBP1_transp_TpRbsC_like"/>
    <property type="match status" value="1"/>
</dbReference>
<dbReference type="PANTHER" id="PTHR47089">
    <property type="entry name" value="ABC TRANSPORTER, PERMEASE PROTEIN"/>
    <property type="match status" value="1"/>
</dbReference>
<feature type="transmembrane region" description="Helical" evidence="7">
    <location>
        <begin position="12"/>
        <end position="44"/>
    </location>
</feature>
<feature type="transmembrane region" description="Helical" evidence="7">
    <location>
        <begin position="148"/>
        <end position="166"/>
    </location>
</feature>
<keyword evidence="9" id="KW-1185">Reference proteome</keyword>
<evidence type="ECO:0000256" key="3">
    <source>
        <dbReference type="ARBA" id="ARBA00022692"/>
    </source>
</evidence>
<dbReference type="InterPro" id="IPR001851">
    <property type="entry name" value="ABC_transp_permease"/>
</dbReference>
<feature type="transmembrane region" description="Helical" evidence="7">
    <location>
        <begin position="284"/>
        <end position="304"/>
    </location>
</feature>
<sequence>MGDKGTAREKALLLLVEALFYALALAGALAAGAAVMAAAGISPWSAYPVLWEGAAGSANSIKETLVKATPLLLTGLAYSFAYRCGLFNIGAEGQLYAGALAGTAAALLLPPLPGWLHLPLALLCGMAGGALWGGIAGALKAGRGASEIINTIMLNYVGLYVVSYMVTGPLRDAGGSLPQTAAIPLAAELPRLLGSRLHAGVFVALGAALIAYLLLHRSAWGYEIRSAGSNRRAAEVMGMPVRRNTVLVLMASGGFAGLAGWVEIAGVQHRLLQNFSPGFGYDGIAVALLGGAHPLGNILSALLFGGLRSGANAMQRATGASTSLVYVIQAVLIILLLCNRYWLAGVKRTIVARLVGRRSAEQSGHSGQSGQPGQSAAIDSKLGGEGA</sequence>
<dbReference type="EMBL" id="NFEZ01000004">
    <property type="protein sequence ID" value="PLT44926.1"/>
    <property type="molecule type" value="Genomic_DNA"/>
</dbReference>
<evidence type="ECO:0000256" key="7">
    <source>
        <dbReference type="SAM" id="Phobius"/>
    </source>
</evidence>
<keyword evidence="3 7" id="KW-0812">Transmembrane</keyword>
<dbReference type="Proteomes" id="UP000234789">
    <property type="component" value="Unassembled WGS sequence"/>
</dbReference>
<feature type="transmembrane region" description="Helical" evidence="7">
    <location>
        <begin position="324"/>
        <end position="343"/>
    </location>
</feature>